<dbReference type="Gene3D" id="2.60.120.10">
    <property type="entry name" value="Jelly Rolls"/>
    <property type="match status" value="1"/>
</dbReference>
<dbReference type="PANTHER" id="PTHR43280">
    <property type="entry name" value="ARAC-FAMILY TRANSCRIPTIONAL REGULATOR"/>
    <property type="match status" value="1"/>
</dbReference>
<keyword evidence="2" id="KW-0238">DNA-binding</keyword>
<keyword evidence="1" id="KW-0805">Transcription regulation</keyword>
<evidence type="ECO:0000256" key="2">
    <source>
        <dbReference type="ARBA" id="ARBA00023125"/>
    </source>
</evidence>
<name>A0A3R6B6C0_9BACT</name>
<comment type="caution">
    <text evidence="4">The sequence shown here is derived from an EMBL/GenBank/DDBJ whole genome shotgun (WGS) entry which is preliminary data.</text>
</comment>
<dbReference type="RefSeq" id="WP_005642158.1">
    <property type="nucleotide sequence ID" value="NZ_JAQEXX010000023.1"/>
</dbReference>
<dbReference type="CDD" id="cd06976">
    <property type="entry name" value="cupin_MtlR-like_N"/>
    <property type="match status" value="1"/>
</dbReference>
<dbReference type="EMBL" id="QSII01000009">
    <property type="protein sequence ID" value="RHC85978.1"/>
    <property type="molecule type" value="Genomic_DNA"/>
</dbReference>
<protein>
    <submittedName>
        <fullName evidence="4">AraC family transcriptional regulator</fullName>
    </submittedName>
</protein>
<dbReference type="InterPro" id="IPR018060">
    <property type="entry name" value="HTH_AraC"/>
</dbReference>
<evidence type="ECO:0000256" key="3">
    <source>
        <dbReference type="ARBA" id="ARBA00023163"/>
    </source>
</evidence>
<dbReference type="Pfam" id="PF12833">
    <property type="entry name" value="HTH_18"/>
    <property type="match status" value="1"/>
</dbReference>
<dbReference type="AlphaFoldDB" id="A0A3R6B6C0"/>
<dbReference type="InterPro" id="IPR014710">
    <property type="entry name" value="RmlC-like_jellyroll"/>
</dbReference>
<evidence type="ECO:0000313" key="4">
    <source>
        <dbReference type="EMBL" id="RHC85978.1"/>
    </source>
</evidence>
<dbReference type="SUPFAM" id="SSF46689">
    <property type="entry name" value="Homeodomain-like"/>
    <property type="match status" value="2"/>
</dbReference>
<sequence length="294" mass="34197">MTPLYQELPFTSNSCINFYKEDLPHFIVPWHYHPEIEIMYILEGTGTRFVGDHIDQYQEGDVCMVGPKLPHEWRNDDEFFKHGAGLKASCLCLFFLKDIFESNLIRLPEMSNIRQLIERSRRGIKFMGKSRDAIGSFIQQSVDETGVSRIVNLISLLEMMATTDEYELLASIGFTESVNSSDFERFDKVYQYMMKNFMKPIKLEEVASLVGLTPNAFCRYFRGRTKKTFVQYLNDIRIGHAKKLLIEGRMKISTLSMESGFNNLSNFIEQFKRSTQMSPSEYQKKFGVKNRTVI</sequence>
<reference evidence="4 5" key="1">
    <citation type="submission" date="2018-08" db="EMBL/GenBank/DDBJ databases">
        <title>A genome reference for cultivated species of the human gut microbiota.</title>
        <authorList>
            <person name="Zou Y."/>
            <person name="Xue W."/>
            <person name="Luo G."/>
        </authorList>
    </citation>
    <scope>NUCLEOTIDE SEQUENCE [LARGE SCALE GENOMIC DNA]</scope>
    <source>
        <strain evidence="4 5">AM34-17</strain>
    </source>
</reference>
<dbReference type="InterPro" id="IPR009057">
    <property type="entry name" value="Homeodomain-like_sf"/>
</dbReference>
<dbReference type="PROSITE" id="PS01124">
    <property type="entry name" value="HTH_ARAC_FAMILY_2"/>
    <property type="match status" value="1"/>
</dbReference>
<dbReference type="PROSITE" id="PS00041">
    <property type="entry name" value="HTH_ARAC_FAMILY_1"/>
    <property type="match status" value="1"/>
</dbReference>
<dbReference type="SMART" id="SM00342">
    <property type="entry name" value="HTH_ARAC"/>
    <property type="match status" value="1"/>
</dbReference>
<organism evidence="4 5">
    <name type="scientific">Parabacteroides merdae</name>
    <dbReference type="NCBI Taxonomy" id="46503"/>
    <lineage>
        <taxon>Bacteria</taxon>
        <taxon>Pseudomonadati</taxon>
        <taxon>Bacteroidota</taxon>
        <taxon>Bacteroidia</taxon>
        <taxon>Bacteroidales</taxon>
        <taxon>Tannerellaceae</taxon>
        <taxon>Parabacteroides</taxon>
    </lineage>
</organism>
<dbReference type="InterPro" id="IPR018062">
    <property type="entry name" value="HTH_AraC-typ_CS"/>
</dbReference>
<dbReference type="Proteomes" id="UP000286260">
    <property type="component" value="Unassembled WGS sequence"/>
</dbReference>
<dbReference type="InterPro" id="IPR011051">
    <property type="entry name" value="RmlC_Cupin_sf"/>
</dbReference>
<dbReference type="Gene3D" id="1.10.10.60">
    <property type="entry name" value="Homeodomain-like"/>
    <property type="match status" value="2"/>
</dbReference>
<dbReference type="Pfam" id="PF07883">
    <property type="entry name" value="Cupin_2"/>
    <property type="match status" value="1"/>
</dbReference>
<gene>
    <name evidence="4" type="ORF">DW828_08460</name>
</gene>
<dbReference type="GO" id="GO:0043565">
    <property type="term" value="F:sequence-specific DNA binding"/>
    <property type="evidence" value="ECO:0007669"/>
    <property type="project" value="InterPro"/>
</dbReference>
<evidence type="ECO:0000256" key="1">
    <source>
        <dbReference type="ARBA" id="ARBA00023015"/>
    </source>
</evidence>
<proteinExistence type="predicted"/>
<dbReference type="InterPro" id="IPR013096">
    <property type="entry name" value="Cupin_2"/>
</dbReference>
<dbReference type="SUPFAM" id="SSF51182">
    <property type="entry name" value="RmlC-like cupins"/>
    <property type="match status" value="1"/>
</dbReference>
<keyword evidence="3" id="KW-0804">Transcription</keyword>
<dbReference type="GO" id="GO:0003700">
    <property type="term" value="F:DNA-binding transcription factor activity"/>
    <property type="evidence" value="ECO:0007669"/>
    <property type="project" value="InterPro"/>
</dbReference>
<dbReference type="PANTHER" id="PTHR43280:SF34">
    <property type="entry name" value="ARAC-FAMILY TRANSCRIPTIONAL REGULATOR"/>
    <property type="match status" value="1"/>
</dbReference>
<evidence type="ECO:0000313" key="5">
    <source>
        <dbReference type="Proteomes" id="UP000286260"/>
    </source>
</evidence>
<accession>A0A3R6B6C0</accession>